<sequence length="106" mass="12170">MAMICYLKLVVVSSLHSRHASICIHLLNPKNSFPNRISASKLNRDNVDRRGCRFNKTTSYRVPQSHRDPPHIPISYQVSILMPPLPSTTPMNRGFHFPNPPIEWSH</sequence>
<dbReference type="EMBL" id="JAYWIO010000008">
    <property type="protein sequence ID" value="KAK7244291.1"/>
    <property type="molecule type" value="Genomic_DNA"/>
</dbReference>
<dbReference type="Proteomes" id="UP001372338">
    <property type="component" value="Unassembled WGS sequence"/>
</dbReference>
<accession>A0AAN9HPI2</accession>
<evidence type="ECO:0000313" key="2">
    <source>
        <dbReference type="Proteomes" id="UP001372338"/>
    </source>
</evidence>
<gene>
    <name evidence="1" type="ORF">RIF29_39111</name>
</gene>
<comment type="caution">
    <text evidence="1">The sequence shown here is derived from an EMBL/GenBank/DDBJ whole genome shotgun (WGS) entry which is preliminary data.</text>
</comment>
<keyword evidence="2" id="KW-1185">Reference proteome</keyword>
<proteinExistence type="predicted"/>
<evidence type="ECO:0000313" key="1">
    <source>
        <dbReference type="EMBL" id="KAK7244291.1"/>
    </source>
</evidence>
<reference evidence="1 2" key="1">
    <citation type="submission" date="2024-01" db="EMBL/GenBank/DDBJ databases">
        <title>The genomes of 5 underutilized Papilionoideae crops provide insights into root nodulation and disease resistanc.</title>
        <authorList>
            <person name="Yuan L."/>
        </authorList>
    </citation>
    <scope>NUCLEOTIDE SEQUENCE [LARGE SCALE GENOMIC DNA]</scope>
    <source>
        <strain evidence="1">ZHUSHIDOU_FW_LH</strain>
        <tissue evidence="1">Leaf</tissue>
    </source>
</reference>
<dbReference type="AlphaFoldDB" id="A0AAN9HPI2"/>
<organism evidence="1 2">
    <name type="scientific">Crotalaria pallida</name>
    <name type="common">Smooth rattlebox</name>
    <name type="synonym">Crotalaria striata</name>
    <dbReference type="NCBI Taxonomy" id="3830"/>
    <lineage>
        <taxon>Eukaryota</taxon>
        <taxon>Viridiplantae</taxon>
        <taxon>Streptophyta</taxon>
        <taxon>Embryophyta</taxon>
        <taxon>Tracheophyta</taxon>
        <taxon>Spermatophyta</taxon>
        <taxon>Magnoliopsida</taxon>
        <taxon>eudicotyledons</taxon>
        <taxon>Gunneridae</taxon>
        <taxon>Pentapetalae</taxon>
        <taxon>rosids</taxon>
        <taxon>fabids</taxon>
        <taxon>Fabales</taxon>
        <taxon>Fabaceae</taxon>
        <taxon>Papilionoideae</taxon>
        <taxon>50 kb inversion clade</taxon>
        <taxon>genistoids sensu lato</taxon>
        <taxon>core genistoids</taxon>
        <taxon>Crotalarieae</taxon>
        <taxon>Crotalaria</taxon>
    </lineage>
</organism>
<name>A0AAN9HPI2_CROPI</name>
<protein>
    <submittedName>
        <fullName evidence="1">Uncharacterized protein</fullName>
    </submittedName>
</protein>